<name>A0AAN8BYX8_9TELE</name>
<feature type="compositionally biased region" description="Polar residues" evidence="1">
    <location>
        <begin position="1"/>
        <end position="23"/>
    </location>
</feature>
<proteinExistence type="predicted"/>
<evidence type="ECO:0000313" key="3">
    <source>
        <dbReference type="Proteomes" id="UP001335648"/>
    </source>
</evidence>
<organism evidence="2 3">
    <name type="scientific">Champsocephalus esox</name>
    <name type="common">pike icefish</name>
    <dbReference type="NCBI Taxonomy" id="159716"/>
    <lineage>
        <taxon>Eukaryota</taxon>
        <taxon>Metazoa</taxon>
        <taxon>Chordata</taxon>
        <taxon>Craniata</taxon>
        <taxon>Vertebrata</taxon>
        <taxon>Euteleostomi</taxon>
        <taxon>Actinopterygii</taxon>
        <taxon>Neopterygii</taxon>
        <taxon>Teleostei</taxon>
        <taxon>Neoteleostei</taxon>
        <taxon>Acanthomorphata</taxon>
        <taxon>Eupercaria</taxon>
        <taxon>Perciformes</taxon>
        <taxon>Notothenioidei</taxon>
        <taxon>Channichthyidae</taxon>
        <taxon>Champsocephalus</taxon>
    </lineage>
</organism>
<gene>
    <name evidence="2" type="ORF">CesoFtcFv8_013183</name>
</gene>
<dbReference type="EMBL" id="JAULUE010002055">
    <property type="protein sequence ID" value="KAK5892833.1"/>
    <property type="molecule type" value="Genomic_DNA"/>
</dbReference>
<evidence type="ECO:0000256" key="1">
    <source>
        <dbReference type="SAM" id="MobiDB-lite"/>
    </source>
</evidence>
<comment type="caution">
    <text evidence="2">The sequence shown here is derived from an EMBL/GenBank/DDBJ whole genome shotgun (WGS) entry which is preliminary data.</text>
</comment>
<reference evidence="2 3" key="1">
    <citation type="journal article" date="2023" name="Mol. Biol. Evol.">
        <title>Genomics of Secondarily Temperate Adaptation in the Only Non-Antarctic Icefish.</title>
        <authorList>
            <person name="Rivera-Colon A.G."/>
            <person name="Rayamajhi N."/>
            <person name="Minhas B.F."/>
            <person name="Madrigal G."/>
            <person name="Bilyk K.T."/>
            <person name="Yoon V."/>
            <person name="Hune M."/>
            <person name="Gregory S."/>
            <person name="Cheng C.H.C."/>
            <person name="Catchen J.M."/>
        </authorList>
    </citation>
    <scope>NUCLEOTIDE SEQUENCE [LARGE SCALE GENOMIC DNA]</scope>
    <source>
        <strain evidence="2">JC2023a</strain>
    </source>
</reference>
<evidence type="ECO:0000313" key="2">
    <source>
        <dbReference type="EMBL" id="KAK5892833.1"/>
    </source>
</evidence>
<protein>
    <submittedName>
        <fullName evidence="2">Uncharacterized protein</fullName>
    </submittedName>
</protein>
<accession>A0AAN8BYX8</accession>
<feature type="region of interest" description="Disordered" evidence="1">
    <location>
        <begin position="1"/>
        <end position="31"/>
    </location>
</feature>
<dbReference type="Proteomes" id="UP001335648">
    <property type="component" value="Unassembled WGS sequence"/>
</dbReference>
<sequence>MPSHVLSIQDNNTSNHSATSITRTLDDPEPGPKALFYEGGRKSAFQSGGTCKASNMQKVFQSVQRVAQKSCGRAFEMFCCTSDTPMCEKVPCCTGAYHQPTEDKTTQESRLNPPSTILIVNISNSTLMDCVIGNGTYQSMVADSQPLMRHAGLQMHDQRCSCSRGQQRAEQTSRPLCPPLPAAEPLNINIQRSNLNCVIIGDNNYMQAEPSAETEEPQE</sequence>
<keyword evidence="3" id="KW-1185">Reference proteome</keyword>
<dbReference type="AlphaFoldDB" id="A0AAN8BYX8"/>